<evidence type="ECO:0000313" key="1">
    <source>
        <dbReference type="EMBL" id="JAH88293.1"/>
    </source>
</evidence>
<reference evidence="1" key="1">
    <citation type="submission" date="2014-11" db="EMBL/GenBank/DDBJ databases">
        <authorList>
            <person name="Amaro Gonzalez C."/>
        </authorList>
    </citation>
    <scope>NUCLEOTIDE SEQUENCE</scope>
</reference>
<protein>
    <submittedName>
        <fullName evidence="1">Uncharacterized protein</fullName>
    </submittedName>
</protein>
<reference evidence="1" key="2">
    <citation type="journal article" date="2015" name="Fish Shellfish Immunol.">
        <title>Early steps in the European eel (Anguilla anguilla)-Vibrio vulnificus interaction in the gills: Role of the RtxA13 toxin.</title>
        <authorList>
            <person name="Callol A."/>
            <person name="Pajuelo D."/>
            <person name="Ebbesson L."/>
            <person name="Teles M."/>
            <person name="MacKenzie S."/>
            <person name="Amaro C."/>
        </authorList>
    </citation>
    <scope>NUCLEOTIDE SEQUENCE</scope>
</reference>
<name>A0A0E9WFQ2_ANGAN</name>
<dbReference type="EMBL" id="GBXM01020284">
    <property type="protein sequence ID" value="JAH88293.1"/>
    <property type="molecule type" value="Transcribed_RNA"/>
</dbReference>
<dbReference type="AlphaFoldDB" id="A0A0E9WFQ2"/>
<accession>A0A0E9WFQ2</accession>
<organism evidence="1">
    <name type="scientific">Anguilla anguilla</name>
    <name type="common">European freshwater eel</name>
    <name type="synonym">Muraena anguilla</name>
    <dbReference type="NCBI Taxonomy" id="7936"/>
    <lineage>
        <taxon>Eukaryota</taxon>
        <taxon>Metazoa</taxon>
        <taxon>Chordata</taxon>
        <taxon>Craniata</taxon>
        <taxon>Vertebrata</taxon>
        <taxon>Euteleostomi</taxon>
        <taxon>Actinopterygii</taxon>
        <taxon>Neopterygii</taxon>
        <taxon>Teleostei</taxon>
        <taxon>Anguilliformes</taxon>
        <taxon>Anguillidae</taxon>
        <taxon>Anguilla</taxon>
    </lineage>
</organism>
<sequence>MHFLPPIKSPCPPSMKCFHTDIFSHIQWSSPKRIWY</sequence>
<proteinExistence type="predicted"/>